<evidence type="ECO:0000313" key="2">
    <source>
        <dbReference type="EMBL" id="GGH13168.1"/>
    </source>
</evidence>
<dbReference type="EMBL" id="BMFT01000001">
    <property type="protein sequence ID" value="GGH13168.1"/>
    <property type="molecule type" value="Genomic_DNA"/>
</dbReference>
<name>A0ABQ1Y5I6_9BACL</name>
<keyword evidence="3" id="KW-1185">Reference proteome</keyword>
<dbReference type="SMART" id="SM00530">
    <property type="entry name" value="HTH_XRE"/>
    <property type="match status" value="1"/>
</dbReference>
<feature type="domain" description="HTH cro/C1-type" evidence="1">
    <location>
        <begin position="7"/>
        <end position="61"/>
    </location>
</feature>
<dbReference type="Pfam" id="PF12844">
    <property type="entry name" value="HTH_19"/>
    <property type="match status" value="1"/>
</dbReference>
<dbReference type="PROSITE" id="PS50943">
    <property type="entry name" value="HTH_CROC1"/>
    <property type="match status" value="1"/>
</dbReference>
<accession>A0ABQ1Y5I6</accession>
<gene>
    <name evidence="2" type="ORF">GCM10008013_06050</name>
</gene>
<dbReference type="RefSeq" id="WP_188535684.1">
    <property type="nucleotide sequence ID" value="NZ_BMFT01000001.1"/>
</dbReference>
<comment type="caution">
    <text evidence="2">The sequence shown here is derived from an EMBL/GenBank/DDBJ whole genome shotgun (WGS) entry which is preliminary data.</text>
</comment>
<proteinExistence type="predicted"/>
<evidence type="ECO:0000313" key="3">
    <source>
        <dbReference type="Proteomes" id="UP000659344"/>
    </source>
</evidence>
<evidence type="ECO:0000259" key="1">
    <source>
        <dbReference type="PROSITE" id="PS50943"/>
    </source>
</evidence>
<dbReference type="CDD" id="cd00093">
    <property type="entry name" value="HTH_XRE"/>
    <property type="match status" value="1"/>
</dbReference>
<dbReference type="Gene3D" id="1.10.260.40">
    <property type="entry name" value="lambda repressor-like DNA-binding domains"/>
    <property type="match status" value="1"/>
</dbReference>
<protein>
    <recommendedName>
        <fullName evidence="1">HTH cro/C1-type domain-containing protein</fullName>
    </recommendedName>
</protein>
<dbReference type="InterPro" id="IPR010982">
    <property type="entry name" value="Lambda_DNA-bd_dom_sf"/>
</dbReference>
<dbReference type="InterPro" id="IPR001387">
    <property type="entry name" value="Cro/C1-type_HTH"/>
</dbReference>
<organism evidence="2 3">
    <name type="scientific">Paenibacillus segetis</name>
    <dbReference type="NCBI Taxonomy" id="1325360"/>
    <lineage>
        <taxon>Bacteria</taxon>
        <taxon>Bacillati</taxon>
        <taxon>Bacillota</taxon>
        <taxon>Bacilli</taxon>
        <taxon>Bacillales</taxon>
        <taxon>Paenibacillaceae</taxon>
        <taxon>Paenibacillus</taxon>
    </lineage>
</organism>
<sequence>MTIYERIELLIKNMGITKKKFCAELGISTGNFGDWKRGKSTPSSNKLIDISQYFNVSLDWLMTGRERRSEQIDDHLEAYLAHISSQKCSFKLSAHEVAFIREYIQFSQYRRKLKLMSEGGNNTALHLDSTEL</sequence>
<dbReference type="SUPFAM" id="SSF47413">
    <property type="entry name" value="lambda repressor-like DNA-binding domains"/>
    <property type="match status" value="1"/>
</dbReference>
<dbReference type="Proteomes" id="UP000659344">
    <property type="component" value="Unassembled WGS sequence"/>
</dbReference>
<reference evidence="3" key="1">
    <citation type="journal article" date="2019" name="Int. J. Syst. Evol. Microbiol.">
        <title>The Global Catalogue of Microorganisms (GCM) 10K type strain sequencing project: providing services to taxonomists for standard genome sequencing and annotation.</title>
        <authorList>
            <consortium name="The Broad Institute Genomics Platform"/>
            <consortium name="The Broad Institute Genome Sequencing Center for Infectious Disease"/>
            <person name="Wu L."/>
            <person name="Ma J."/>
        </authorList>
    </citation>
    <scope>NUCLEOTIDE SEQUENCE [LARGE SCALE GENOMIC DNA]</scope>
    <source>
        <strain evidence="3">CGMCC 1.12769</strain>
    </source>
</reference>